<feature type="domain" description="Ig-like" evidence="11">
    <location>
        <begin position="194"/>
        <end position="285"/>
    </location>
</feature>
<dbReference type="InterPro" id="IPR036116">
    <property type="entry name" value="FN3_sf"/>
</dbReference>
<evidence type="ECO:0000256" key="2">
    <source>
        <dbReference type="ARBA" id="ARBA00022525"/>
    </source>
</evidence>
<evidence type="ECO:0000313" key="13">
    <source>
        <dbReference type="EMBL" id="CAH3933519.1"/>
    </source>
</evidence>
<feature type="region of interest" description="Disordered" evidence="9">
    <location>
        <begin position="884"/>
        <end position="915"/>
    </location>
</feature>
<evidence type="ECO:0000256" key="3">
    <source>
        <dbReference type="ARBA" id="ARBA00022737"/>
    </source>
</evidence>
<keyword evidence="10" id="KW-0812">Transmembrane</keyword>
<dbReference type="InterPro" id="IPR007110">
    <property type="entry name" value="Ig-like_dom"/>
</dbReference>
<dbReference type="SMART" id="SM00060">
    <property type="entry name" value="FN3"/>
    <property type="match status" value="2"/>
</dbReference>
<evidence type="ECO:0000259" key="12">
    <source>
        <dbReference type="PROSITE" id="PS50853"/>
    </source>
</evidence>
<dbReference type="GO" id="GO:0016020">
    <property type="term" value="C:membrane"/>
    <property type="evidence" value="ECO:0007669"/>
    <property type="project" value="UniProtKB-SubCell"/>
</dbReference>
<sequence length="1017" mass="112639">MIATWLDVPVTWSASPHSTLLQCEVVDKARTVSRRPPPPPLDNERPKPKPYLWRRGKEGFSERREPLNVSQDGEGDGLYQCGVKFHQGIVLGYPVNLKFPFIKDEFSSQPQDVEAYLRQPLVIPCRIDSGPPANIAWFRNGQSLQLNYRYHLLKDELLITDVRAEDAGVYRCIASNTILKKTITSAEGVVTVVPSTSTAISLLPLHHGDYSAPLGGSLLLPCPVIGWPRQHVIWKLTPPLVGARTSELESSEEVLRLSNLGADQIGLYTCSVEGRSDLVKTYNVTYTIPVNITHPPISKEVKRAGTVRLNCTATGSPKPKIYWYKDGEPLVLASRFNLRTSADHSLIQLVISGITSNDAGVYQCFAFNGISMSSQWAELTVTGPAVAAPVALKCAPTGPTSVSLSWGTLDKVTGYYIVHWEPTDMSEESKTGQPLTNSDMTVPVKGLTPYRFQVRLFSIAVNNYMPSDMSEDVVCQGQGVPVRLLKLQDSQVGVSWRHFAERNPGVVQWILQYSPNHTLPDTIQNVTLDGRVNNYTLNVASSSLYVRVLGSRTWDWLPQNLSLVPWTSTDQAGKDFDAWRIAVPYGLRVVDVMESNLTVSWQCEGAERYTFLVCVRKLEATEDCQESLKTNATVENLEPGSEYEVRVQARIPGRARASVFSEPYHVVTASQGSKLFRNLTYAFVNSSAVRITWSGDAFNYTVRYSARLKEPIEQWPFVITNANTAVISGIEPTESTFVVVSGYQPLAHSTVLNVPPQMKDMQAKDLEYSYSGSDVRVWWPKGASREVRVSQNVTQPIDTWKLYRVTDTSIEIHDLTPSLPVHVLVAEGGHSQMLNIPARPADGSFGHQLGIGLGVGFCLLCVFCVLIAIFVCVWRKKKNARNRMPTRSRVQTTQGVTEEAEMRAVGASGPRGNGREPLLNGHVHIIDNPATKTPNGKVKKARRFDAFDSFDVSREPERTAECSFGGLLDTSRPPPDLIPSRSNGSFKLPDDNMNSELTHGTFQLDNSKIQPTLQPNG</sequence>
<protein>
    <recommendedName>
        <fullName evidence="8">Hemolin</fullName>
    </recommendedName>
</protein>
<comment type="caution">
    <text evidence="13">The sequence shown here is derived from an EMBL/GenBank/DDBJ whole genome shotgun (WGS) entry which is preliminary data.</text>
</comment>
<keyword evidence="2" id="KW-0964">Secreted</keyword>
<dbReference type="InterPro" id="IPR013106">
    <property type="entry name" value="Ig_V-set"/>
</dbReference>
<feature type="domain" description="Ig-like" evidence="11">
    <location>
        <begin position="100"/>
        <end position="184"/>
    </location>
</feature>
<feature type="region of interest" description="Disordered" evidence="9">
    <location>
        <begin position="963"/>
        <end position="1017"/>
    </location>
</feature>
<feature type="region of interest" description="Disordered" evidence="9">
    <location>
        <begin position="31"/>
        <end position="53"/>
    </location>
</feature>
<dbReference type="PANTHER" id="PTHR44170:SF6">
    <property type="entry name" value="CONTACTIN"/>
    <property type="match status" value="1"/>
</dbReference>
<dbReference type="SMART" id="SM00408">
    <property type="entry name" value="IGc2"/>
    <property type="match status" value="3"/>
</dbReference>
<dbReference type="Pfam" id="PF13927">
    <property type="entry name" value="Ig_3"/>
    <property type="match status" value="1"/>
</dbReference>
<feature type="domain" description="Fibronectin type-III" evidence="12">
    <location>
        <begin position="583"/>
        <end position="671"/>
    </location>
</feature>
<feature type="compositionally biased region" description="Polar residues" evidence="9">
    <location>
        <begin position="992"/>
        <end position="1017"/>
    </location>
</feature>
<comment type="similarity">
    <text evidence="7">Belongs to the hemolin family.</text>
</comment>
<evidence type="ECO:0000259" key="11">
    <source>
        <dbReference type="PROSITE" id="PS50835"/>
    </source>
</evidence>
<keyword evidence="5" id="KW-0325">Glycoprotein</keyword>
<keyword evidence="10" id="KW-1133">Transmembrane helix</keyword>
<evidence type="ECO:0000256" key="1">
    <source>
        <dbReference type="ARBA" id="ARBA00004613"/>
    </source>
</evidence>
<dbReference type="GO" id="GO:0009653">
    <property type="term" value="P:anatomical structure morphogenesis"/>
    <property type="evidence" value="ECO:0007669"/>
    <property type="project" value="UniProtKB-ARBA"/>
</dbReference>
<dbReference type="GO" id="GO:0098609">
    <property type="term" value="P:cell-cell adhesion"/>
    <property type="evidence" value="ECO:0007669"/>
    <property type="project" value="TreeGrafter"/>
</dbReference>
<reference evidence="13" key="1">
    <citation type="submission" date="2022-05" db="EMBL/GenBank/DDBJ databases">
        <authorList>
            <person name="Okamura Y."/>
        </authorList>
    </citation>
    <scope>NUCLEOTIDE SEQUENCE</scope>
</reference>
<dbReference type="Gene3D" id="2.60.40.10">
    <property type="entry name" value="Immunoglobulins"/>
    <property type="match status" value="4"/>
</dbReference>
<proteinExistence type="inferred from homology"/>
<evidence type="ECO:0000256" key="5">
    <source>
        <dbReference type="ARBA" id="ARBA00023180"/>
    </source>
</evidence>
<feature type="domain" description="Ig-like" evidence="11">
    <location>
        <begin position="289"/>
        <end position="380"/>
    </location>
</feature>
<dbReference type="PROSITE" id="PS50853">
    <property type="entry name" value="FN3"/>
    <property type="match status" value="1"/>
</dbReference>
<name>A0A9P0X0E8_PIEBR</name>
<dbReference type="EMBL" id="CALOZG010000001">
    <property type="protein sequence ID" value="CAH3933519.1"/>
    <property type="molecule type" value="Genomic_DNA"/>
</dbReference>
<dbReference type="Proteomes" id="UP001152562">
    <property type="component" value="Unassembled WGS sequence"/>
</dbReference>
<evidence type="ECO:0000256" key="7">
    <source>
        <dbReference type="ARBA" id="ARBA00061228"/>
    </source>
</evidence>
<evidence type="ECO:0000313" key="14">
    <source>
        <dbReference type="Proteomes" id="UP001152562"/>
    </source>
</evidence>
<dbReference type="Pfam" id="PF00041">
    <property type="entry name" value="fn3"/>
    <property type="match status" value="1"/>
</dbReference>
<gene>
    <name evidence="13" type="ORF">PIBRA_LOCUS1242</name>
</gene>
<keyword evidence="10" id="KW-0472">Membrane</keyword>
<comment type="subcellular location">
    <subcellularLocation>
        <location evidence="1">Secreted</location>
    </subcellularLocation>
</comment>
<dbReference type="SMART" id="SM00406">
    <property type="entry name" value="IGv"/>
    <property type="match status" value="2"/>
</dbReference>
<dbReference type="InterPro" id="IPR003961">
    <property type="entry name" value="FN3_dom"/>
</dbReference>
<dbReference type="InterPro" id="IPR003598">
    <property type="entry name" value="Ig_sub2"/>
</dbReference>
<dbReference type="InterPro" id="IPR036179">
    <property type="entry name" value="Ig-like_dom_sf"/>
</dbReference>
<dbReference type="InterPro" id="IPR013098">
    <property type="entry name" value="Ig_I-set"/>
</dbReference>
<evidence type="ECO:0000256" key="8">
    <source>
        <dbReference type="ARBA" id="ARBA00068688"/>
    </source>
</evidence>
<dbReference type="Pfam" id="PF07679">
    <property type="entry name" value="I-set"/>
    <property type="match status" value="1"/>
</dbReference>
<dbReference type="FunFam" id="2.60.40.10:FF:000032">
    <property type="entry name" value="palladin isoform X1"/>
    <property type="match status" value="1"/>
</dbReference>
<accession>A0A9P0X0E8</accession>
<evidence type="ECO:0000256" key="10">
    <source>
        <dbReference type="SAM" id="Phobius"/>
    </source>
</evidence>
<keyword evidence="4" id="KW-1015">Disulfide bond</keyword>
<dbReference type="InterPro" id="IPR013783">
    <property type="entry name" value="Ig-like_fold"/>
</dbReference>
<keyword evidence="14" id="KW-1185">Reference proteome</keyword>
<keyword evidence="6" id="KW-0393">Immunoglobulin domain</keyword>
<feature type="transmembrane region" description="Helical" evidence="10">
    <location>
        <begin position="849"/>
        <end position="874"/>
    </location>
</feature>
<evidence type="ECO:0000256" key="6">
    <source>
        <dbReference type="ARBA" id="ARBA00023319"/>
    </source>
</evidence>
<dbReference type="GO" id="GO:0030154">
    <property type="term" value="P:cell differentiation"/>
    <property type="evidence" value="ECO:0007669"/>
    <property type="project" value="UniProtKB-ARBA"/>
</dbReference>
<dbReference type="SUPFAM" id="SSF49265">
    <property type="entry name" value="Fibronectin type III"/>
    <property type="match status" value="2"/>
</dbReference>
<dbReference type="CDD" id="cd00063">
    <property type="entry name" value="FN3"/>
    <property type="match status" value="2"/>
</dbReference>
<dbReference type="PROSITE" id="PS50835">
    <property type="entry name" value="IG_LIKE"/>
    <property type="match status" value="3"/>
</dbReference>
<dbReference type="GO" id="GO:0005576">
    <property type="term" value="C:extracellular region"/>
    <property type="evidence" value="ECO:0007669"/>
    <property type="project" value="UniProtKB-SubCell"/>
</dbReference>
<evidence type="ECO:0000256" key="4">
    <source>
        <dbReference type="ARBA" id="ARBA00023157"/>
    </source>
</evidence>
<keyword evidence="3" id="KW-0677">Repeat</keyword>
<dbReference type="CDD" id="cd00096">
    <property type="entry name" value="Ig"/>
    <property type="match status" value="1"/>
</dbReference>
<dbReference type="SMART" id="SM00409">
    <property type="entry name" value="IG"/>
    <property type="match status" value="3"/>
</dbReference>
<organism evidence="13 14">
    <name type="scientific">Pieris brassicae</name>
    <name type="common">White butterfly</name>
    <name type="synonym">Large white butterfly</name>
    <dbReference type="NCBI Taxonomy" id="7116"/>
    <lineage>
        <taxon>Eukaryota</taxon>
        <taxon>Metazoa</taxon>
        <taxon>Ecdysozoa</taxon>
        <taxon>Arthropoda</taxon>
        <taxon>Hexapoda</taxon>
        <taxon>Insecta</taxon>
        <taxon>Pterygota</taxon>
        <taxon>Neoptera</taxon>
        <taxon>Endopterygota</taxon>
        <taxon>Lepidoptera</taxon>
        <taxon>Glossata</taxon>
        <taxon>Ditrysia</taxon>
        <taxon>Papilionoidea</taxon>
        <taxon>Pieridae</taxon>
        <taxon>Pierinae</taxon>
        <taxon>Pieris</taxon>
    </lineage>
</organism>
<dbReference type="PANTHER" id="PTHR44170">
    <property type="entry name" value="PROTEIN SIDEKICK"/>
    <property type="match status" value="1"/>
</dbReference>
<dbReference type="AlphaFoldDB" id="A0A9P0X0E8"/>
<evidence type="ECO:0000256" key="9">
    <source>
        <dbReference type="SAM" id="MobiDB-lite"/>
    </source>
</evidence>
<dbReference type="InterPro" id="IPR003599">
    <property type="entry name" value="Ig_sub"/>
</dbReference>
<dbReference type="SUPFAM" id="SSF48726">
    <property type="entry name" value="Immunoglobulin"/>
    <property type="match status" value="3"/>
</dbReference>